<reference evidence="1" key="1">
    <citation type="submission" date="2021-02" db="EMBL/GenBank/DDBJ databases">
        <authorList>
            <person name="Nowell W R."/>
        </authorList>
    </citation>
    <scope>NUCLEOTIDE SEQUENCE</scope>
</reference>
<sequence length="78" mass="9017">MGFRAHPLVSAYILPSEYPGFRQQDPDISDTWTCWIRHNPTVGMRRTQQCIASSTRRDSVEKNRPCFSCLSCIYFSSL</sequence>
<dbReference type="Proteomes" id="UP000663852">
    <property type="component" value="Unassembled WGS sequence"/>
</dbReference>
<organism evidence="1 2">
    <name type="scientific">Adineta ricciae</name>
    <name type="common">Rotifer</name>
    <dbReference type="NCBI Taxonomy" id="249248"/>
    <lineage>
        <taxon>Eukaryota</taxon>
        <taxon>Metazoa</taxon>
        <taxon>Spiralia</taxon>
        <taxon>Gnathifera</taxon>
        <taxon>Rotifera</taxon>
        <taxon>Eurotatoria</taxon>
        <taxon>Bdelloidea</taxon>
        <taxon>Adinetida</taxon>
        <taxon>Adinetidae</taxon>
        <taxon>Adineta</taxon>
    </lineage>
</organism>
<dbReference type="EMBL" id="CAJNOJ010000429">
    <property type="protein sequence ID" value="CAF1445435.1"/>
    <property type="molecule type" value="Genomic_DNA"/>
</dbReference>
<name>A0A815P838_ADIRI</name>
<evidence type="ECO:0000313" key="1">
    <source>
        <dbReference type="EMBL" id="CAF1445435.1"/>
    </source>
</evidence>
<proteinExistence type="predicted"/>
<dbReference type="AlphaFoldDB" id="A0A815P838"/>
<comment type="caution">
    <text evidence="1">The sequence shown here is derived from an EMBL/GenBank/DDBJ whole genome shotgun (WGS) entry which is preliminary data.</text>
</comment>
<evidence type="ECO:0000313" key="2">
    <source>
        <dbReference type="Proteomes" id="UP000663852"/>
    </source>
</evidence>
<gene>
    <name evidence="1" type="ORF">EDS130_LOCUS39172</name>
</gene>
<protein>
    <submittedName>
        <fullName evidence="1">Uncharacterized protein</fullName>
    </submittedName>
</protein>
<accession>A0A815P838</accession>